<dbReference type="SUPFAM" id="SSF81665">
    <property type="entry name" value="Calcium ATPase, transmembrane domain M"/>
    <property type="match status" value="1"/>
</dbReference>
<dbReference type="Proteomes" id="UP000214880">
    <property type="component" value="Unassembled WGS sequence"/>
</dbReference>
<feature type="transmembrane region" description="Helical" evidence="14">
    <location>
        <begin position="244"/>
        <end position="264"/>
    </location>
</feature>
<dbReference type="InterPro" id="IPR008250">
    <property type="entry name" value="ATPase_P-typ_transduc_dom_A_sf"/>
</dbReference>
<dbReference type="InterPro" id="IPR023214">
    <property type="entry name" value="HAD_sf"/>
</dbReference>
<dbReference type="STRING" id="146817.SAMN04488502_11158"/>
<evidence type="ECO:0000256" key="9">
    <source>
        <dbReference type="ARBA" id="ARBA00022840"/>
    </source>
</evidence>
<dbReference type="InterPro" id="IPR059000">
    <property type="entry name" value="ATPase_P-type_domA"/>
</dbReference>
<evidence type="ECO:0000256" key="1">
    <source>
        <dbReference type="ARBA" id="ARBA00004651"/>
    </source>
</evidence>
<evidence type="ECO:0000256" key="12">
    <source>
        <dbReference type="ARBA" id="ARBA00023136"/>
    </source>
</evidence>
<keyword evidence="5" id="KW-0109">Calcium transport</keyword>
<dbReference type="Gene3D" id="3.40.50.1000">
    <property type="entry name" value="HAD superfamily/HAD-like"/>
    <property type="match status" value="1"/>
</dbReference>
<dbReference type="Pfam" id="PF00122">
    <property type="entry name" value="E1-E2_ATPase"/>
    <property type="match status" value="1"/>
</dbReference>
<dbReference type="GO" id="GO:0005391">
    <property type="term" value="F:P-type sodium:potassium-exchanging transporter activity"/>
    <property type="evidence" value="ECO:0007669"/>
    <property type="project" value="TreeGrafter"/>
</dbReference>
<evidence type="ECO:0000256" key="3">
    <source>
        <dbReference type="ARBA" id="ARBA00012790"/>
    </source>
</evidence>
<dbReference type="PROSITE" id="PS00154">
    <property type="entry name" value="ATPASE_E1_E2"/>
    <property type="match status" value="1"/>
</dbReference>
<keyword evidence="4" id="KW-1003">Cell membrane</keyword>
<evidence type="ECO:0000256" key="13">
    <source>
        <dbReference type="ARBA" id="ARBA00048694"/>
    </source>
</evidence>
<keyword evidence="17" id="KW-1185">Reference proteome</keyword>
<dbReference type="NCBIfam" id="TIGR01494">
    <property type="entry name" value="ATPase_P-type"/>
    <property type="match status" value="3"/>
</dbReference>
<dbReference type="GO" id="GO:0005886">
    <property type="term" value="C:plasma membrane"/>
    <property type="evidence" value="ECO:0007669"/>
    <property type="project" value="UniProtKB-SubCell"/>
</dbReference>
<dbReference type="InterPro" id="IPR018303">
    <property type="entry name" value="ATPase_P-typ_P_site"/>
</dbReference>
<comment type="catalytic activity">
    <reaction evidence="13">
        <text>Ca(2+)(in) + ATP + H2O = Ca(2+)(out) + ADP + phosphate + H(+)</text>
        <dbReference type="Rhea" id="RHEA:18105"/>
        <dbReference type="ChEBI" id="CHEBI:15377"/>
        <dbReference type="ChEBI" id="CHEBI:15378"/>
        <dbReference type="ChEBI" id="CHEBI:29108"/>
        <dbReference type="ChEBI" id="CHEBI:30616"/>
        <dbReference type="ChEBI" id="CHEBI:43474"/>
        <dbReference type="ChEBI" id="CHEBI:456216"/>
        <dbReference type="EC" id="7.2.2.10"/>
    </reaction>
</comment>
<dbReference type="PRINTS" id="PR00119">
    <property type="entry name" value="CATATPASE"/>
</dbReference>
<dbReference type="SUPFAM" id="SSF56784">
    <property type="entry name" value="HAD-like"/>
    <property type="match status" value="1"/>
</dbReference>
<dbReference type="SFLD" id="SFLDG00002">
    <property type="entry name" value="C1.7:_P-type_atpase_like"/>
    <property type="match status" value="1"/>
</dbReference>
<dbReference type="EMBL" id="FNHB01000011">
    <property type="protein sequence ID" value="SDN06777.1"/>
    <property type="molecule type" value="Genomic_DNA"/>
</dbReference>
<feature type="transmembrane region" description="Helical" evidence="14">
    <location>
        <begin position="823"/>
        <end position="845"/>
    </location>
</feature>
<keyword evidence="9" id="KW-0067">ATP-binding</keyword>
<dbReference type="GO" id="GO:1990573">
    <property type="term" value="P:potassium ion import across plasma membrane"/>
    <property type="evidence" value="ECO:0007669"/>
    <property type="project" value="TreeGrafter"/>
</dbReference>
<evidence type="ECO:0000313" key="17">
    <source>
        <dbReference type="Proteomes" id="UP000214880"/>
    </source>
</evidence>
<dbReference type="Gene3D" id="2.70.150.10">
    <property type="entry name" value="Calcium-transporting ATPase, cytoplasmic transduction domain A"/>
    <property type="match status" value="1"/>
</dbReference>
<evidence type="ECO:0000256" key="14">
    <source>
        <dbReference type="SAM" id="Phobius"/>
    </source>
</evidence>
<evidence type="ECO:0000256" key="2">
    <source>
        <dbReference type="ARBA" id="ARBA00005675"/>
    </source>
</evidence>
<evidence type="ECO:0000256" key="8">
    <source>
        <dbReference type="ARBA" id="ARBA00022741"/>
    </source>
</evidence>
<dbReference type="InterPro" id="IPR004014">
    <property type="entry name" value="ATPase_P-typ_cation-transptr_N"/>
</dbReference>
<evidence type="ECO:0000256" key="7">
    <source>
        <dbReference type="ARBA" id="ARBA00022723"/>
    </source>
</evidence>
<sequence>MRKWYLKSIEEVKEQLDTSENGLALDQAQERLDKYGENVLPSEPPPSVIKIFIQQFKSPLMYILLIAAVVSFFLKEYMDAAFIFIALLLNSVIGTYQEWNAAKSAASLQKIVPQKALVIRDSHKKEIDVKDVVPGDVIVLEAGLRVPADLRLIRANGLEIDESLLTGESLPVTKNIQILNDEPIPLGDRTNIAFASTVVTRGSGLGIVTDTGWSTEIGKIAKVLSAEDTKTPLVHRMESFTKNITVVILLVAAMLGFFAFNKGFEIDTVFFMAIALAVSAIPEGLPIGITVALSIGMRRMAQRHVIVRKLLALEGLGSCTVIASDKTGTLTHNQLTLKIISFPGEKQFEVTGEGYNPQGGLKGVNNQAGPEFSRLKRLAEIGVLCNEATFYQKDQQWHYYGDSVDIAFLVLGEKLGLRHNELLEQQPSTGIIPFDAQLRYAAAFNQQGDKVRVAVKGAYETILSRCDSMLGTNGLAPLDKEMIEQDASQLAEQGYRVLALADGLIENQDNYDDNDIAGLTFLGLVGMIDPLRQEAKAAVRECRQAGVKVCMVTGDHPLTALSIARELGIAHSKADVITGVELKGCCDKENRQEFLNIVNSKTVFSRVEPFQKQLIVKAMMDNGHFVAVTGDGVNDAPALKEANIGVAMGTGTDVAKETADIVLTDDNFASLVAGIEQGRGAYNNIRKIVYLLISMSVAEILLFTLSIIGGYPLPLLAVQILWLNLVTNGIQDIALAFEPLEGDEMKRKPRPPQEGIFERLMIEQTLVSGVFVGIIGFIAWIFFLDYLKMSEFTARNSLLLLLVFFENYHVLNCRSERKSVFRIPFFSNKILIGAVLLAQGLHVLSMNLPIMQTVLSVEPVSFSQWLYTLVLSVAILLVMEVYKFIKQKKDSNRTAELDQI</sequence>
<dbReference type="GO" id="GO:1902600">
    <property type="term" value="P:proton transmembrane transport"/>
    <property type="evidence" value="ECO:0007669"/>
    <property type="project" value="TreeGrafter"/>
</dbReference>
<feature type="transmembrane region" description="Helical" evidence="14">
    <location>
        <begin position="59"/>
        <end position="74"/>
    </location>
</feature>
<evidence type="ECO:0000259" key="15">
    <source>
        <dbReference type="SMART" id="SM00831"/>
    </source>
</evidence>
<feature type="transmembrane region" description="Helical" evidence="14">
    <location>
        <begin position="80"/>
        <end position="99"/>
    </location>
</feature>
<dbReference type="SFLD" id="SFLDF00027">
    <property type="entry name" value="p-type_atpase"/>
    <property type="match status" value="1"/>
</dbReference>
<feature type="transmembrane region" description="Helical" evidence="14">
    <location>
        <begin position="760"/>
        <end position="782"/>
    </location>
</feature>
<evidence type="ECO:0000256" key="11">
    <source>
        <dbReference type="ARBA" id="ARBA00022989"/>
    </source>
</evidence>
<gene>
    <name evidence="16" type="ORF">SAMN04488502_11158</name>
</gene>
<dbReference type="GO" id="GO:0005388">
    <property type="term" value="F:P-type calcium transporter activity"/>
    <property type="evidence" value="ECO:0007669"/>
    <property type="project" value="UniProtKB-EC"/>
</dbReference>
<keyword evidence="8" id="KW-0547">Nucleotide-binding</keyword>
<keyword evidence="5" id="KW-0813">Transport</keyword>
<dbReference type="SUPFAM" id="SSF81660">
    <property type="entry name" value="Metal cation-transporting ATPase, ATP-binding domain N"/>
    <property type="match status" value="1"/>
</dbReference>
<dbReference type="Pfam" id="PF13246">
    <property type="entry name" value="Cation_ATPase"/>
    <property type="match status" value="1"/>
</dbReference>
<dbReference type="FunFam" id="2.70.150.10:FF:000016">
    <property type="entry name" value="Calcium-transporting P-type ATPase putative"/>
    <property type="match status" value="1"/>
</dbReference>
<comment type="similarity">
    <text evidence="2">Belongs to the cation transport ATPase (P-type) (TC 3.A.3) family. Type IIA subfamily.</text>
</comment>
<dbReference type="OrthoDB" id="9760802at2"/>
<reference evidence="16 17" key="1">
    <citation type="submission" date="2016-10" db="EMBL/GenBank/DDBJ databases">
        <authorList>
            <person name="de Groot N.N."/>
        </authorList>
    </citation>
    <scope>NUCLEOTIDE SEQUENCE [LARGE SCALE GENOMIC DNA]</scope>
    <source>
        <strain evidence="16 17">DSM 1736</strain>
    </source>
</reference>
<name>A0A1G9YCU8_9FIRM</name>
<evidence type="ECO:0000256" key="5">
    <source>
        <dbReference type="ARBA" id="ARBA00022568"/>
    </source>
</evidence>
<evidence type="ECO:0000256" key="10">
    <source>
        <dbReference type="ARBA" id="ARBA00022967"/>
    </source>
</evidence>
<dbReference type="GO" id="GO:0006883">
    <property type="term" value="P:intracellular sodium ion homeostasis"/>
    <property type="evidence" value="ECO:0007669"/>
    <property type="project" value="TreeGrafter"/>
</dbReference>
<dbReference type="InterPro" id="IPR023299">
    <property type="entry name" value="ATPase_P-typ_cyto_dom_N"/>
</dbReference>
<dbReference type="GO" id="GO:0016887">
    <property type="term" value="F:ATP hydrolysis activity"/>
    <property type="evidence" value="ECO:0007669"/>
    <property type="project" value="InterPro"/>
</dbReference>
<keyword evidence="5" id="KW-0406">Ion transport</keyword>
<dbReference type="GO" id="GO:0030007">
    <property type="term" value="P:intracellular potassium ion homeostasis"/>
    <property type="evidence" value="ECO:0007669"/>
    <property type="project" value="TreeGrafter"/>
</dbReference>
<dbReference type="InterPro" id="IPR001757">
    <property type="entry name" value="P_typ_ATPase"/>
</dbReference>
<dbReference type="EC" id="7.2.2.10" evidence="3"/>
<dbReference type="GO" id="GO:0046872">
    <property type="term" value="F:metal ion binding"/>
    <property type="evidence" value="ECO:0007669"/>
    <property type="project" value="UniProtKB-KW"/>
</dbReference>
<dbReference type="SMART" id="SM00831">
    <property type="entry name" value="Cation_ATPase_N"/>
    <property type="match status" value="1"/>
</dbReference>
<organism evidence="16 17">
    <name type="scientific">Dendrosporobacter quercicolus</name>
    <dbReference type="NCBI Taxonomy" id="146817"/>
    <lineage>
        <taxon>Bacteria</taxon>
        <taxon>Bacillati</taxon>
        <taxon>Bacillota</taxon>
        <taxon>Negativicutes</taxon>
        <taxon>Selenomonadales</taxon>
        <taxon>Sporomusaceae</taxon>
        <taxon>Dendrosporobacter</taxon>
    </lineage>
</organism>
<feature type="transmembrane region" description="Helical" evidence="14">
    <location>
        <begin position="270"/>
        <end position="293"/>
    </location>
</feature>
<keyword evidence="11 14" id="KW-1133">Transmembrane helix</keyword>
<evidence type="ECO:0000256" key="6">
    <source>
        <dbReference type="ARBA" id="ARBA00022692"/>
    </source>
</evidence>
<dbReference type="AlphaFoldDB" id="A0A1G9YCU8"/>
<dbReference type="InterPro" id="IPR050510">
    <property type="entry name" value="Cation_transp_ATPase_P-type"/>
</dbReference>
<keyword evidence="12 14" id="KW-0472">Membrane</keyword>
<evidence type="ECO:0000256" key="4">
    <source>
        <dbReference type="ARBA" id="ARBA00022475"/>
    </source>
</evidence>
<proteinExistence type="inferred from homology"/>
<dbReference type="InterPro" id="IPR036412">
    <property type="entry name" value="HAD-like_sf"/>
</dbReference>
<evidence type="ECO:0000313" key="16">
    <source>
        <dbReference type="EMBL" id="SDN06777.1"/>
    </source>
</evidence>
<dbReference type="PANTHER" id="PTHR43294">
    <property type="entry name" value="SODIUM/POTASSIUM-TRANSPORTING ATPASE SUBUNIT ALPHA"/>
    <property type="match status" value="1"/>
</dbReference>
<dbReference type="Gene3D" id="3.40.1110.10">
    <property type="entry name" value="Calcium-transporting ATPase, cytoplasmic domain N"/>
    <property type="match status" value="1"/>
</dbReference>
<feature type="transmembrane region" description="Helical" evidence="14">
    <location>
        <begin position="688"/>
        <end position="708"/>
    </location>
</feature>
<dbReference type="Pfam" id="PF00690">
    <property type="entry name" value="Cation_ATPase_N"/>
    <property type="match status" value="1"/>
</dbReference>
<dbReference type="PANTHER" id="PTHR43294:SF20">
    <property type="entry name" value="P-TYPE ATPASE"/>
    <property type="match status" value="1"/>
</dbReference>
<keyword evidence="10" id="KW-1278">Translocase</keyword>
<dbReference type="InterPro" id="IPR006068">
    <property type="entry name" value="ATPase_P-typ_cation-transptr_C"/>
</dbReference>
<accession>A0A1G9YCU8</accession>
<dbReference type="InterPro" id="IPR044492">
    <property type="entry name" value="P_typ_ATPase_HD_dom"/>
</dbReference>
<dbReference type="SFLD" id="SFLDS00003">
    <property type="entry name" value="Haloacid_Dehalogenase"/>
    <property type="match status" value="1"/>
</dbReference>
<feature type="domain" description="Cation-transporting P-type ATPase N-terminal" evidence="15">
    <location>
        <begin position="3"/>
        <end position="76"/>
    </location>
</feature>
<keyword evidence="6 14" id="KW-0812">Transmembrane</keyword>
<keyword evidence="7" id="KW-0479">Metal-binding</keyword>
<keyword evidence="5" id="KW-0106">Calcium</keyword>
<protein>
    <recommendedName>
        <fullName evidence="3">P-type Ca(2+) transporter</fullName>
        <ecNumber evidence="3">7.2.2.10</ecNumber>
    </recommendedName>
</protein>
<dbReference type="Pfam" id="PF00689">
    <property type="entry name" value="Cation_ATPase_C"/>
    <property type="match status" value="1"/>
</dbReference>
<dbReference type="PRINTS" id="PR00120">
    <property type="entry name" value="HATPASE"/>
</dbReference>
<dbReference type="RefSeq" id="WP_092074645.1">
    <property type="nucleotide sequence ID" value="NZ_FNHB01000011.1"/>
</dbReference>
<dbReference type="SUPFAM" id="SSF81653">
    <property type="entry name" value="Calcium ATPase, transduction domain A"/>
    <property type="match status" value="1"/>
</dbReference>
<feature type="transmembrane region" description="Helical" evidence="14">
    <location>
        <begin position="865"/>
        <end position="885"/>
    </location>
</feature>
<dbReference type="GO" id="GO:0036376">
    <property type="term" value="P:sodium ion export across plasma membrane"/>
    <property type="evidence" value="ECO:0007669"/>
    <property type="project" value="TreeGrafter"/>
</dbReference>
<dbReference type="Gene3D" id="1.20.1110.10">
    <property type="entry name" value="Calcium-transporting ATPase, transmembrane domain"/>
    <property type="match status" value="1"/>
</dbReference>
<dbReference type="InterPro" id="IPR023298">
    <property type="entry name" value="ATPase_P-typ_TM_dom_sf"/>
</dbReference>
<dbReference type="GO" id="GO:0005524">
    <property type="term" value="F:ATP binding"/>
    <property type="evidence" value="ECO:0007669"/>
    <property type="project" value="UniProtKB-KW"/>
</dbReference>
<dbReference type="Pfam" id="PF08282">
    <property type="entry name" value="Hydrolase_3"/>
    <property type="match status" value="1"/>
</dbReference>
<comment type="subcellular location">
    <subcellularLocation>
        <location evidence="1">Cell membrane</location>
        <topology evidence="1">Multi-pass membrane protein</topology>
    </subcellularLocation>
</comment>